<evidence type="ECO:0000313" key="14">
    <source>
        <dbReference type="WBParaSite" id="ACRNAN_scaffold1254.g8569.t1"/>
    </source>
</evidence>
<feature type="domain" description="PRP1 splicing factor N-terminal" evidence="12">
    <location>
        <begin position="3"/>
        <end position="154"/>
    </location>
</feature>
<keyword evidence="5" id="KW-0508">mRNA splicing</keyword>
<dbReference type="InterPro" id="IPR045075">
    <property type="entry name" value="Syf1-like"/>
</dbReference>
<proteinExistence type="predicted"/>
<evidence type="ECO:0000256" key="4">
    <source>
        <dbReference type="ARBA" id="ARBA00022737"/>
    </source>
</evidence>
<name>A0A914CPE8_9BILA</name>
<evidence type="ECO:0000256" key="8">
    <source>
        <dbReference type="ARBA" id="ARBA00032140"/>
    </source>
</evidence>
<evidence type="ECO:0000256" key="3">
    <source>
        <dbReference type="ARBA" id="ARBA00022664"/>
    </source>
</evidence>
<dbReference type="SMART" id="SM00386">
    <property type="entry name" value="HAT"/>
    <property type="match status" value="13"/>
</dbReference>
<keyword evidence="4" id="KW-0677">Repeat</keyword>
<dbReference type="GO" id="GO:0046540">
    <property type="term" value="C:U4/U6 x U5 tri-snRNP complex"/>
    <property type="evidence" value="ECO:0007669"/>
    <property type="project" value="TreeGrafter"/>
</dbReference>
<dbReference type="InterPro" id="IPR010491">
    <property type="entry name" value="PRP1_N"/>
</dbReference>
<feature type="repeat" description="TPR" evidence="10">
    <location>
        <begin position="706"/>
        <end position="739"/>
    </location>
</feature>
<evidence type="ECO:0000256" key="2">
    <source>
        <dbReference type="ARBA" id="ARBA00020235"/>
    </source>
</evidence>
<dbReference type="FunFam" id="1.25.40.10:FF:000058">
    <property type="entry name" value="Pre-mRNA processing factor 6"/>
    <property type="match status" value="1"/>
</dbReference>
<comment type="subcellular location">
    <subcellularLocation>
        <location evidence="1">Nucleus</location>
    </subcellularLocation>
</comment>
<dbReference type="GO" id="GO:0000244">
    <property type="term" value="P:spliceosomal tri-snRNP complex assembly"/>
    <property type="evidence" value="ECO:0007669"/>
    <property type="project" value="TreeGrafter"/>
</dbReference>
<dbReference type="AlphaFoldDB" id="A0A914CPE8"/>
<dbReference type="PANTHER" id="PTHR11246:SF1">
    <property type="entry name" value="PRE-MRNA-PROCESSING FACTOR 6"/>
    <property type="match status" value="1"/>
</dbReference>
<dbReference type="WBParaSite" id="ACRNAN_scaffold1254.g8569.t1">
    <property type="protein sequence ID" value="ACRNAN_scaffold1254.g8569.t1"/>
    <property type="gene ID" value="ACRNAN_scaffold1254.g8569"/>
</dbReference>
<keyword evidence="3" id="KW-0507">mRNA processing</keyword>
<keyword evidence="13" id="KW-1185">Reference proteome</keyword>
<evidence type="ECO:0000256" key="1">
    <source>
        <dbReference type="ARBA" id="ARBA00004123"/>
    </source>
</evidence>
<evidence type="ECO:0000313" key="13">
    <source>
        <dbReference type="Proteomes" id="UP000887540"/>
    </source>
</evidence>
<dbReference type="Pfam" id="PF13428">
    <property type="entry name" value="TPR_14"/>
    <property type="match status" value="1"/>
</dbReference>
<evidence type="ECO:0000256" key="5">
    <source>
        <dbReference type="ARBA" id="ARBA00023187"/>
    </source>
</evidence>
<evidence type="ECO:0000256" key="11">
    <source>
        <dbReference type="SAM" id="MobiDB-lite"/>
    </source>
</evidence>
<protein>
    <recommendedName>
        <fullName evidence="2">Pre-mRNA-processing factor 6</fullName>
    </recommendedName>
    <alternativeName>
        <fullName evidence="8">PRP6 homolog</fullName>
    </alternativeName>
    <alternativeName>
        <fullName evidence="7">U5 snRNP-associated 102 kDa protein</fullName>
    </alternativeName>
</protein>
<dbReference type="Gene3D" id="1.25.40.10">
    <property type="entry name" value="Tetratricopeptide repeat domain"/>
    <property type="match status" value="4"/>
</dbReference>
<dbReference type="Pfam" id="PF06424">
    <property type="entry name" value="PRP1_N"/>
    <property type="match status" value="1"/>
</dbReference>
<evidence type="ECO:0000259" key="12">
    <source>
        <dbReference type="Pfam" id="PF06424"/>
    </source>
</evidence>
<reference evidence="14" key="1">
    <citation type="submission" date="2022-11" db="UniProtKB">
        <authorList>
            <consortium name="WormBaseParasite"/>
        </authorList>
    </citation>
    <scope>IDENTIFICATION</scope>
</reference>
<sequence>MPAPSGYVAGVGRGATGFTTRSDIGPARDSTDIPMEAALAAPAPKKARDDDDEEAEDLNDANYDEEFGYSGSLFAKDPYDKDDEEADAIYHAVDMRQDEKRKDYRERKYREAVEKYRQERPKIQQQFSDLKRQLAEVTEDEWAAIPEVGDARNKSKRNPRAERFTPVPDSVLSMGMQYGQMNSVLDRNIQSGLTTPYSGFQSTLGGMTSTLGGMASGILTPGWKTGIQTGTSTDLDLRKIGQARNRIMDIRLNQVSDSVAGQTVVDPKGYLTDLQSMIPKYGGDINDIKKARQLFKSIRETNPKHPPAWIASAKLEEVVGKIQAARNLIMEGCDKNPKSEDLWLEAIQLHPPDVAKSIVATAVQHLPNSVRIWMKAADIETDKKAKRKVLRKALENIPHSVRLWKAAVDLEEPEDARQLLTRAVECCSSSTELWLALAKLETYDNARKVLNKARENIPTDRLIWIAAARLEESRGESNMVDKLIDRALLSLKANKVEINRKHWLEDAIDAERASCRLTAQAIIKHVMGVGVEEEDRKHTWMEDAEWFVSEKAYECARSIYAFTLNTFPKKKGIWTCAAFFEKDHGTVEGYEQLLEKATENCPQAEKLWLMYAKSKWIHGNVEAVREILSRAFQHNPNSEGIWMAAVKLESENNEYQRARKLLQKARNLAPSPRIWMKSARLEWCLNELEKAKGLLREGIEKYRDYEKLYMMMGQILTQERNYEEARKVYNEGVRRCPNSIPLWLLIVRFEESQNRSTKARSDLDVARIKNPKNERLWLEAIRIELRAEQRELAESLLARALQECEHSGILWSEAIFLEQRHGRKTKSVDALKRCEHDPHVLLAVAKMLWAERKTKVAREWFQKTVKVNPDFGDAWAYFYKFEMIHGNEEERAEVKKRCIQAEPRHGELWQEISKDVKNWRLQIEEILELLTARLEIPK</sequence>
<dbReference type="PANTHER" id="PTHR11246">
    <property type="entry name" value="PRE-MRNA SPLICING FACTOR"/>
    <property type="match status" value="1"/>
</dbReference>
<dbReference type="SMART" id="SM00028">
    <property type="entry name" value="TPR"/>
    <property type="match status" value="3"/>
</dbReference>
<dbReference type="GO" id="GO:0071013">
    <property type="term" value="C:catalytic step 2 spliceosome"/>
    <property type="evidence" value="ECO:0007669"/>
    <property type="project" value="TreeGrafter"/>
</dbReference>
<dbReference type="Pfam" id="PF23240">
    <property type="entry name" value="HAT_PRP39_N"/>
    <property type="match status" value="1"/>
</dbReference>
<evidence type="ECO:0000256" key="6">
    <source>
        <dbReference type="ARBA" id="ARBA00023242"/>
    </source>
</evidence>
<keyword evidence="6" id="KW-0539">Nucleus</keyword>
<accession>A0A914CPE8</accession>
<evidence type="ECO:0000256" key="9">
    <source>
        <dbReference type="ARBA" id="ARBA00046247"/>
    </source>
</evidence>
<comment type="function">
    <text evidence="9">Involved in pre-mRNA splicing as component of the U4/U6-U5 tri-snRNP complex, one of the building blocks of the spliceosome. Enhances dihydrotestosterone-induced transactivation activity of AR, as well as dexamethasone-induced transactivation activity of NR3C1, but does not affect estrogen-induced transactivation.</text>
</comment>
<feature type="region of interest" description="Disordered" evidence="11">
    <location>
        <begin position="1"/>
        <end position="80"/>
    </location>
</feature>
<keyword evidence="10" id="KW-0802">TPR repeat</keyword>
<dbReference type="SUPFAM" id="SSF48452">
    <property type="entry name" value="TPR-like"/>
    <property type="match status" value="4"/>
</dbReference>
<feature type="compositionally biased region" description="Acidic residues" evidence="11">
    <location>
        <begin position="50"/>
        <end position="67"/>
    </location>
</feature>
<organism evidence="13 14">
    <name type="scientific">Acrobeloides nanus</name>
    <dbReference type="NCBI Taxonomy" id="290746"/>
    <lineage>
        <taxon>Eukaryota</taxon>
        <taxon>Metazoa</taxon>
        <taxon>Ecdysozoa</taxon>
        <taxon>Nematoda</taxon>
        <taxon>Chromadorea</taxon>
        <taxon>Rhabditida</taxon>
        <taxon>Tylenchina</taxon>
        <taxon>Cephalobomorpha</taxon>
        <taxon>Cephaloboidea</taxon>
        <taxon>Cephalobidae</taxon>
        <taxon>Acrobeloides</taxon>
    </lineage>
</organism>
<dbReference type="Proteomes" id="UP000887540">
    <property type="component" value="Unplaced"/>
</dbReference>
<dbReference type="InterPro" id="IPR003107">
    <property type="entry name" value="HAT"/>
</dbReference>
<dbReference type="InterPro" id="IPR011990">
    <property type="entry name" value="TPR-like_helical_dom_sf"/>
</dbReference>
<evidence type="ECO:0000256" key="10">
    <source>
        <dbReference type="PROSITE-ProRule" id="PRU00339"/>
    </source>
</evidence>
<dbReference type="PROSITE" id="PS50005">
    <property type="entry name" value="TPR"/>
    <property type="match status" value="1"/>
</dbReference>
<dbReference type="InterPro" id="IPR019734">
    <property type="entry name" value="TPR_rpt"/>
</dbReference>
<evidence type="ECO:0000256" key="7">
    <source>
        <dbReference type="ARBA" id="ARBA00031070"/>
    </source>
</evidence>
<dbReference type="FunFam" id="1.25.40.10:FF:000429">
    <property type="entry name" value="Pre-mRNA-processing factor 6, putative"/>
    <property type="match status" value="1"/>
</dbReference>